<gene>
    <name evidence="5" type="ORF">PV11_02922</name>
</gene>
<protein>
    <recommendedName>
        <fullName evidence="7">Mitochondrial ATPase expression-domain-containing protein</fullName>
    </recommendedName>
</protein>
<sequence length="724" mass="83428">MHGFVPLSRCIDGVLQPLSSRIPHLTVHIVRRQARSAAHAQTKWPAKSHRRTQHSAATLGFPSVAIESPFFPHEQYETSSGPSKSDSMNPSATTAQPVSEKAIKRLVTMEDLLEENNPERIIFGLVSPSIGDVFVAAANDEAFSKAICALNPEHFIVPFRELHRYIKPTLESEPRFRYLRSFEERASVFYQILDALVTLRKERGHALTLDVYRHLLRCAAAGGNADMARNIFRKSMPENNLTPDVACYNHFMEALNWNRAYGRHERYTLRVVPTHLHFRSTQRTRQGFVGHTVASPAKPNNPESLRLEALTIFNELVRQGLKGDEATFCNLITAMGREGDVSSVKSVLKSVWNIDVDALERYDEEEIESPTFYDLDSPLRPTERLLFTVAHTFSTNNSVSVAGMLIDYISRNYNMPIPENVWTHLLEWTTVLTTQKGKLRAEHGYGLGRVEIPALEMLWTVSHDEPYNVKPKLVDHIFRLKGRIRAREFDLVLSDLRQCTRLLDEDRDRVSLLYDEMRSHLTFRYDRVFRDGVPSAEFLKLKQEYVLASLRLDCHIQMVITEVRKILKTRWWDSKSPDFAKKEWPWRTLPRLLQEFAEFFPNQLPYYTPTGHVMLTNGKEHREAAVMSANSTQTTKAGSMRAMFDTYSPERLRHSANFVRRKPKGLGAFEKETDAQDTDWVLAEEGQQREKRLKDRRYGVLNRPSAIWRADEWKPWSGPPSRRV</sequence>
<evidence type="ECO:0000256" key="1">
    <source>
        <dbReference type="ARBA" id="ARBA00004173"/>
    </source>
</evidence>
<accession>A0A0D1XGQ7</accession>
<evidence type="ECO:0000256" key="3">
    <source>
        <dbReference type="ARBA" id="ARBA00023128"/>
    </source>
</evidence>
<evidence type="ECO:0000313" key="5">
    <source>
        <dbReference type="EMBL" id="KIV87371.1"/>
    </source>
</evidence>
<dbReference type="GO" id="GO:0005739">
    <property type="term" value="C:mitochondrion"/>
    <property type="evidence" value="ECO:0007669"/>
    <property type="project" value="UniProtKB-SubCell"/>
</dbReference>
<evidence type="ECO:0000256" key="2">
    <source>
        <dbReference type="ARBA" id="ARBA00022946"/>
    </source>
</evidence>
<dbReference type="InterPro" id="IPR002885">
    <property type="entry name" value="PPR_rpt"/>
</dbReference>
<evidence type="ECO:0008006" key="7">
    <source>
        <dbReference type="Google" id="ProtNLM"/>
    </source>
</evidence>
<organism evidence="5 6">
    <name type="scientific">Exophiala sideris</name>
    <dbReference type="NCBI Taxonomy" id="1016849"/>
    <lineage>
        <taxon>Eukaryota</taxon>
        <taxon>Fungi</taxon>
        <taxon>Dikarya</taxon>
        <taxon>Ascomycota</taxon>
        <taxon>Pezizomycotina</taxon>
        <taxon>Eurotiomycetes</taxon>
        <taxon>Chaetothyriomycetidae</taxon>
        <taxon>Chaetothyriales</taxon>
        <taxon>Herpotrichiellaceae</taxon>
        <taxon>Exophiala</taxon>
    </lineage>
</organism>
<dbReference type="AlphaFoldDB" id="A0A0D1XGQ7"/>
<dbReference type="STRING" id="1016849.A0A0D1XGQ7"/>
<feature type="region of interest" description="Disordered" evidence="4">
    <location>
        <begin position="74"/>
        <end position="97"/>
    </location>
</feature>
<feature type="compositionally biased region" description="Polar residues" evidence="4">
    <location>
        <begin position="77"/>
        <end position="97"/>
    </location>
</feature>
<dbReference type="InterPro" id="IPR011990">
    <property type="entry name" value="TPR-like_helical_dom_sf"/>
</dbReference>
<reference evidence="5 6" key="1">
    <citation type="submission" date="2015-01" db="EMBL/GenBank/DDBJ databases">
        <title>The Genome Sequence of Exophiala sideris CBS121828.</title>
        <authorList>
            <consortium name="The Broad Institute Genomics Platform"/>
            <person name="Cuomo C."/>
            <person name="de Hoog S."/>
            <person name="Gorbushina A."/>
            <person name="Stielow B."/>
            <person name="Teixiera M."/>
            <person name="Abouelleil A."/>
            <person name="Chapman S.B."/>
            <person name="Priest M."/>
            <person name="Young S.K."/>
            <person name="Wortman J."/>
            <person name="Nusbaum C."/>
            <person name="Birren B."/>
        </authorList>
    </citation>
    <scope>NUCLEOTIDE SEQUENCE [LARGE SCALE GENOMIC DNA]</scope>
    <source>
        <strain evidence="5 6">CBS 121828</strain>
    </source>
</reference>
<dbReference type="Proteomes" id="UP000053599">
    <property type="component" value="Unassembled WGS sequence"/>
</dbReference>
<dbReference type="EMBL" id="KN846951">
    <property type="protein sequence ID" value="KIV87371.1"/>
    <property type="molecule type" value="Genomic_DNA"/>
</dbReference>
<dbReference type="Gene3D" id="1.25.40.10">
    <property type="entry name" value="Tetratricopeptide repeat domain"/>
    <property type="match status" value="1"/>
</dbReference>
<name>A0A0D1XGQ7_9EURO</name>
<comment type="subcellular location">
    <subcellularLocation>
        <location evidence="1">Mitochondrion</location>
    </subcellularLocation>
</comment>
<dbReference type="Pfam" id="PF13812">
    <property type="entry name" value="PPR_3"/>
    <property type="match status" value="1"/>
</dbReference>
<dbReference type="InterPro" id="IPR024319">
    <property type="entry name" value="ATPase_expression_mit"/>
</dbReference>
<dbReference type="HOGENOM" id="CLU_018824_0_0_1"/>
<evidence type="ECO:0000313" key="6">
    <source>
        <dbReference type="Proteomes" id="UP000053599"/>
    </source>
</evidence>
<proteinExistence type="predicted"/>
<dbReference type="OrthoDB" id="185373at2759"/>
<keyword evidence="2" id="KW-0809">Transit peptide</keyword>
<dbReference type="Pfam" id="PF12921">
    <property type="entry name" value="ATP13"/>
    <property type="match status" value="1"/>
</dbReference>
<evidence type="ECO:0000256" key="4">
    <source>
        <dbReference type="SAM" id="MobiDB-lite"/>
    </source>
</evidence>
<keyword evidence="3" id="KW-0496">Mitochondrion</keyword>